<proteinExistence type="predicted"/>
<dbReference type="AlphaFoldDB" id="A0A319CF94"/>
<gene>
    <name evidence="2" type="ORF">BO88DRAFT_427230</name>
</gene>
<evidence type="ECO:0000313" key="2">
    <source>
        <dbReference type="EMBL" id="PYH67022.1"/>
    </source>
</evidence>
<dbReference type="OrthoDB" id="4505711at2759"/>
<keyword evidence="1" id="KW-0812">Transmembrane</keyword>
<protein>
    <submittedName>
        <fullName evidence="2">Uncharacterized protein</fullName>
    </submittedName>
</protein>
<organism evidence="2 3">
    <name type="scientific">Aspergillus vadensis (strain CBS 113365 / IMI 142717 / IBT 24658)</name>
    <dbReference type="NCBI Taxonomy" id="1448311"/>
    <lineage>
        <taxon>Eukaryota</taxon>
        <taxon>Fungi</taxon>
        <taxon>Dikarya</taxon>
        <taxon>Ascomycota</taxon>
        <taxon>Pezizomycotina</taxon>
        <taxon>Eurotiomycetes</taxon>
        <taxon>Eurotiomycetidae</taxon>
        <taxon>Eurotiales</taxon>
        <taxon>Aspergillaceae</taxon>
        <taxon>Aspergillus</taxon>
        <taxon>Aspergillus subgen. Circumdati</taxon>
    </lineage>
</organism>
<evidence type="ECO:0000256" key="1">
    <source>
        <dbReference type="SAM" id="Phobius"/>
    </source>
</evidence>
<dbReference type="Proteomes" id="UP000248405">
    <property type="component" value="Unassembled WGS sequence"/>
</dbReference>
<reference evidence="2" key="1">
    <citation type="submission" date="2016-12" db="EMBL/GenBank/DDBJ databases">
        <title>The genomes of Aspergillus section Nigri reveals drivers in fungal speciation.</title>
        <authorList>
            <consortium name="DOE Joint Genome Institute"/>
            <person name="Vesth T.C."/>
            <person name="Nybo J."/>
            <person name="Theobald S."/>
            <person name="Brandl J."/>
            <person name="Frisvad J.C."/>
            <person name="Nielsen K.F."/>
            <person name="Lyhne E.K."/>
            <person name="Kogle M.E."/>
            <person name="Kuo A."/>
            <person name="Riley R."/>
            <person name="Clum A."/>
            <person name="Nolan M."/>
            <person name="Lipzen A."/>
            <person name="Salamov A."/>
            <person name="Henrissat B."/>
            <person name="Wiebenga A."/>
            <person name="De Vries R.P."/>
            <person name="Grigoriev I.V."/>
            <person name="Mortensen U.H."/>
            <person name="Andersen M.R."/>
            <person name="Baker S.E."/>
        </authorList>
    </citation>
    <scope>NUCLEOTIDE SEQUENCE [LARGE SCALE GENOMIC DNA]</scope>
    <source>
        <strain evidence="2">CBS 113365</strain>
    </source>
</reference>
<keyword evidence="1" id="KW-1133">Transmembrane helix</keyword>
<feature type="transmembrane region" description="Helical" evidence="1">
    <location>
        <begin position="104"/>
        <end position="123"/>
    </location>
</feature>
<dbReference type="EMBL" id="KZ821631">
    <property type="protein sequence ID" value="PYH67022.1"/>
    <property type="molecule type" value="Genomic_DNA"/>
</dbReference>
<name>A0A319CF94_ASPVC</name>
<accession>A0A319CF94</accession>
<dbReference type="GeneID" id="37213564"/>
<keyword evidence="3" id="KW-1185">Reference proteome</keyword>
<sequence>MDFDTQISYHDGLILGLIYLFKIFYFIYFISPGAILKAQVVTFYNIKVLLWELYLRSIYLSSLTNLAISKISTIPAQTSDSFWILVLLIYILQTQESPPPLTINLIRIAMWSLLAAASCAAHIPEWLGIVRHWHLSLYAMHLILVWNSISYAQGVWDMVL</sequence>
<evidence type="ECO:0000313" key="3">
    <source>
        <dbReference type="Proteomes" id="UP000248405"/>
    </source>
</evidence>
<dbReference type="RefSeq" id="XP_025560816.1">
    <property type="nucleotide sequence ID" value="XM_025708972.1"/>
</dbReference>
<feature type="transmembrane region" description="Helical" evidence="1">
    <location>
        <begin position="12"/>
        <end position="36"/>
    </location>
</feature>
<keyword evidence="1" id="KW-0472">Membrane</keyword>
<feature type="transmembrane region" description="Helical" evidence="1">
    <location>
        <begin position="135"/>
        <end position="156"/>
    </location>
</feature>